<comment type="caution">
    <text evidence="2">The sequence shown here is derived from an EMBL/GenBank/DDBJ whole genome shotgun (WGS) entry which is preliminary data.</text>
</comment>
<feature type="transmembrane region" description="Helical" evidence="1">
    <location>
        <begin position="45"/>
        <end position="66"/>
    </location>
</feature>
<accession>A0AAD4AKI8</accession>
<organism evidence="2 3">
    <name type="scientific">Pseudoalteromonas citrea</name>
    <dbReference type="NCBI Taxonomy" id="43655"/>
    <lineage>
        <taxon>Bacteria</taxon>
        <taxon>Pseudomonadati</taxon>
        <taxon>Pseudomonadota</taxon>
        <taxon>Gammaproteobacteria</taxon>
        <taxon>Alteromonadales</taxon>
        <taxon>Pseudoalteromonadaceae</taxon>
        <taxon>Pseudoalteromonas</taxon>
    </lineage>
</organism>
<feature type="transmembrane region" description="Helical" evidence="1">
    <location>
        <begin position="5"/>
        <end position="25"/>
    </location>
</feature>
<dbReference type="RefSeq" id="WP_010362695.1">
    <property type="nucleotide sequence ID" value="NZ_AHBZ03000014.1"/>
</dbReference>
<dbReference type="Proteomes" id="UP000016487">
    <property type="component" value="Unassembled WGS sequence"/>
</dbReference>
<name>A0AAD4AKI8_9GAMM</name>
<protein>
    <recommendedName>
        <fullName evidence="4">DUF2834 domain-containing protein</fullName>
    </recommendedName>
</protein>
<evidence type="ECO:0000256" key="1">
    <source>
        <dbReference type="SAM" id="Phobius"/>
    </source>
</evidence>
<dbReference type="InterPro" id="IPR021362">
    <property type="entry name" value="DUF2834"/>
</dbReference>
<feature type="transmembrane region" description="Helical" evidence="1">
    <location>
        <begin position="73"/>
        <end position="96"/>
    </location>
</feature>
<proteinExistence type="predicted"/>
<dbReference type="Pfam" id="PF11196">
    <property type="entry name" value="DUF2834"/>
    <property type="match status" value="1"/>
</dbReference>
<reference evidence="2" key="1">
    <citation type="journal article" date="2012" name="J. Bacteriol.">
        <title>Genome sequences of type strains of seven species of the marine bacterium Pseudoalteromonas.</title>
        <authorList>
            <person name="Xie B.B."/>
            <person name="Shu Y.L."/>
            <person name="Qin Q.L."/>
            <person name="Rong J.C."/>
            <person name="Zhang X.Y."/>
            <person name="Chen X.L."/>
            <person name="Shi M."/>
            <person name="He H.L."/>
            <person name="Zhou B.C."/>
            <person name="Zhang Y.Z."/>
        </authorList>
    </citation>
    <scope>NUCLEOTIDE SEQUENCE</scope>
    <source>
        <strain evidence="2">DSM 8771</strain>
    </source>
</reference>
<evidence type="ECO:0000313" key="3">
    <source>
        <dbReference type="Proteomes" id="UP000016487"/>
    </source>
</evidence>
<sequence length="105" mass="11939">MALIYLMLAGIGILFPYAALIPWLFQHGPDIQLVIDNIKVNKLSLFAWLDVLISGVTLLLFIVVDAKRHGVRYYLVAIAGLFFVGVSFALPLYLYLRERQLPIKY</sequence>
<dbReference type="AlphaFoldDB" id="A0AAD4AKI8"/>
<dbReference type="EMBL" id="AHBZ03000014">
    <property type="protein sequence ID" value="KAF7773895.1"/>
    <property type="molecule type" value="Genomic_DNA"/>
</dbReference>
<evidence type="ECO:0000313" key="2">
    <source>
        <dbReference type="EMBL" id="KAF7773895.1"/>
    </source>
</evidence>
<keyword evidence="1" id="KW-1133">Transmembrane helix</keyword>
<keyword evidence="1" id="KW-0812">Transmembrane</keyword>
<keyword evidence="1" id="KW-0472">Membrane</keyword>
<evidence type="ECO:0008006" key="4">
    <source>
        <dbReference type="Google" id="ProtNLM"/>
    </source>
</evidence>
<reference evidence="2" key="2">
    <citation type="submission" date="2015-03" db="EMBL/GenBank/DDBJ databases">
        <title>Genome sequence of Pseudoalteromonas citrea.</title>
        <authorList>
            <person name="Xie B.-B."/>
            <person name="Rong J.-C."/>
            <person name="Qin Q.-L."/>
            <person name="Zhang Y.-Z."/>
        </authorList>
    </citation>
    <scope>NUCLEOTIDE SEQUENCE</scope>
    <source>
        <strain evidence="2">DSM 8771</strain>
    </source>
</reference>
<gene>
    <name evidence="2" type="ORF">PCIT_a0236</name>
</gene>